<dbReference type="GO" id="GO:0005737">
    <property type="term" value="C:cytoplasm"/>
    <property type="evidence" value="ECO:0007669"/>
    <property type="project" value="InterPro"/>
</dbReference>
<evidence type="ECO:0008006" key="4">
    <source>
        <dbReference type="Google" id="ProtNLM"/>
    </source>
</evidence>
<keyword evidence="1" id="KW-0413">Isomerase</keyword>
<dbReference type="InterPro" id="IPR005763">
    <property type="entry name" value="Fucose_isomerase"/>
</dbReference>
<dbReference type="PANTHER" id="PTHR37840">
    <property type="entry name" value="L-FUCOSE ISOMERASE"/>
    <property type="match status" value="1"/>
</dbReference>
<dbReference type="GO" id="GO:0042355">
    <property type="term" value="P:L-fucose catabolic process"/>
    <property type="evidence" value="ECO:0007669"/>
    <property type="project" value="TreeGrafter"/>
</dbReference>
<dbReference type="EMBL" id="UINC01018963">
    <property type="protein sequence ID" value="SVA80031.1"/>
    <property type="molecule type" value="Genomic_DNA"/>
</dbReference>
<evidence type="ECO:0000256" key="1">
    <source>
        <dbReference type="ARBA" id="ARBA00023235"/>
    </source>
</evidence>
<organism evidence="3">
    <name type="scientific">marine metagenome</name>
    <dbReference type="NCBI Taxonomy" id="408172"/>
    <lineage>
        <taxon>unclassified sequences</taxon>
        <taxon>metagenomes</taxon>
        <taxon>ecological metagenomes</taxon>
    </lineage>
</organism>
<accession>A0A381YTT2</accession>
<keyword evidence="2" id="KW-0119">Carbohydrate metabolism</keyword>
<dbReference type="PANTHER" id="PTHR37840:SF1">
    <property type="entry name" value="L-FUCOSE ISOMERASE"/>
    <property type="match status" value="1"/>
</dbReference>
<evidence type="ECO:0000256" key="2">
    <source>
        <dbReference type="ARBA" id="ARBA00023277"/>
    </source>
</evidence>
<dbReference type="GO" id="GO:0019571">
    <property type="term" value="P:D-arabinose catabolic process"/>
    <property type="evidence" value="ECO:0007669"/>
    <property type="project" value="TreeGrafter"/>
</dbReference>
<proteinExistence type="predicted"/>
<dbReference type="GO" id="GO:0030145">
    <property type="term" value="F:manganese ion binding"/>
    <property type="evidence" value="ECO:0007669"/>
    <property type="project" value="InterPro"/>
</dbReference>
<sequence length="542" mass="59904">MSRVKKLKAKQVYIVANGDLRLSANQVCWAEQSKMEATLAKALKAEGWTAVRAHAFDRKKKHGFIDSQKRGLEVFRTIDPDATLIVAECVWQYSQHILPGLSTHRGPILTVANWSGTWPGLVGMLNLNGSLTKMGVAYSTLWSEKFTDKYFCSGLRQWLGEGGVTHDQSHVRSLDLLKLPPVEVQLGQATGRRLRDGKAIMGVFDEGCMGMHNAIIPDELLNPTGLFKERLSQSALFAAMGEVSDGEAAKVYAWLKKKGVRFRLGPDEASDLTEAQVLQQCKMYIAAVRIADEFGCATIGIQYQQGLKDLTPASDLAEGMLNNVDRPPVSDVRGRELFAGRAVPHFNEVDECAGLDALATNRLWTELGWPPENTLHDLRWGDSCKINGRSEYVWVFLISGAAPPAHFIGAWKGASSERQPPMYFRLGGGTLKGVSKPGWIVWSRVFVMDGELQCDIGVAEVVKLSQKETDRRWRETTPQWPIMHAVLKGVSRDQMMARHKSNHIQVVYAPGEKAAHRGARIKAAMLAEMGLKVQLCGGGDLK</sequence>
<protein>
    <recommendedName>
        <fullName evidence="4">L-fucose isomerase C-terminal domain-containing protein</fullName>
    </recommendedName>
</protein>
<dbReference type="AlphaFoldDB" id="A0A381YTT2"/>
<gene>
    <name evidence="3" type="ORF">METZ01_LOCUS132885</name>
</gene>
<reference evidence="3" key="1">
    <citation type="submission" date="2018-05" db="EMBL/GenBank/DDBJ databases">
        <authorList>
            <person name="Lanie J.A."/>
            <person name="Ng W.-L."/>
            <person name="Kazmierczak K.M."/>
            <person name="Andrzejewski T.M."/>
            <person name="Davidsen T.M."/>
            <person name="Wayne K.J."/>
            <person name="Tettelin H."/>
            <person name="Glass J.I."/>
            <person name="Rusch D."/>
            <person name="Podicherti R."/>
            <person name="Tsui H.-C.T."/>
            <person name="Winkler M.E."/>
        </authorList>
    </citation>
    <scope>NUCLEOTIDE SEQUENCE</scope>
</reference>
<dbReference type="SUPFAM" id="SSF53743">
    <property type="entry name" value="FucI/AraA N-terminal and middle domains"/>
    <property type="match status" value="1"/>
</dbReference>
<dbReference type="GO" id="GO:0008790">
    <property type="term" value="F:arabinose isomerase activity"/>
    <property type="evidence" value="ECO:0007669"/>
    <property type="project" value="TreeGrafter"/>
</dbReference>
<dbReference type="InterPro" id="IPR009015">
    <property type="entry name" value="Fucose_isomerase_N/cen_sf"/>
</dbReference>
<name>A0A381YTT2_9ZZZZ</name>
<dbReference type="GO" id="GO:0008736">
    <property type="term" value="F:L-fucose isomerase activity"/>
    <property type="evidence" value="ECO:0007669"/>
    <property type="project" value="InterPro"/>
</dbReference>
<evidence type="ECO:0000313" key="3">
    <source>
        <dbReference type="EMBL" id="SVA80031.1"/>
    </source>
</evidence>